<dbReference type="RefSeq" id="WP_345714851.1">
    <property type="nucleotide sequence ID" value="NZ_BAABFP010000002.1"/>
</dbReference>
<dbReference type="PROSITE" id="PS50887">
    <property type="entry name" value="GGDEF"/>
    <property type="match status" value="1"/>
</dbReference>
<gene>
    <name evidence="2" type="ORF">ACFQDO_15035</name>
</gene>
<protein>
    <submittedName>
        <fullName evidence="2">GGDEF domain-containing protein</fullName>
    </submittedName>
</protein>
<dbReference type="InterPro" id="IPR029787">
    <property type="entry name" value="Nucleotide_cyclase"/>
</dbReference>
<comment type="caution">
    <text evidence="2">The sequence shown here is derived from an EMBL/GenBank/DDBJ whole genome shotgun (WGS) entry which is preliminary data.</text>
</comment>
<dbReference type="PANTHER" id="PTHR45138">
    <property type="entry name" value="REGULATORY COMPONENTS OF SENSORY TRANSDUCTION SYSTEM"/>
    <property type="match status" value="1"/>
</dbReference>
<dbReference type="SUPFAM" id="SSF55073">
    <property type="entry name" value="Nucleotide cyclase"/>
    <property type="match status" value="1"/>
</dbReference>
<dbReference type="Gene3D" id="1.25.40.10">
    <property type="entry name" value="Tetratricopeptide repeat domain"/>
    <property type="match status" value="1"/>
</dbReference>
<organism evidence="2 3">
    <name type="scientific">Angustibacter luteus</name>
    <dbReference type="NCBI Taxonomy" id="658456"/>
    <lineage>
        <taxon>Bacteria</taxon>
        <taxon>Bacillati</taxon>
        <taxon>Actinomycetota</taxon>
        <taxon>Actinomycetes</taxon>
        <taxon>Kineosporiales</taxon>
        <taxon>Kineosporiaceae</taxon>
    </lineage>
</organism>
<dbReference type="CDD" id="cd01949">
    <property type="entry name" value="GGDEF"/>
    <property type="match status" value="1"/>
</dbReference>
<dbReference type="SUPFAM" id="SSF48452">
    <property type="entry name" value="TPR-like"/>
    <property type="match status" value="1"/>
</dbReference>
<dbReference type="InterPro" id="IPR050469">
    <property type="entry name" value="Diguanylate_Cyclase"/>
</dbReference>
<dbReference type="InterPro" id="IPR011990">
    <property type="entry name" value="TPR-like_helical_dom_sf"/>
</dbReference>
<proteinExistence type="predicted"/>
<sequence length="547" mass="58271">MTLSETAARVMTLAQDGQIEAARTLADDGLAGCADASLSDQSAFWYTVAVLEHVDQQPTAMVAAADRSIELAVAAGSDGWAANSRSLRAMAWIRQGQVERALLDLARSEVELAACDDAGLRCWAHTGLGYCYLEIRLYELAQPHFEAAARLDASPIPLPSARTIDLMNLAELHLRWADELERVVERDQTGSDPGFGDDETVDRHRAIGHAHAIDAVASARGVGAPSLLAGALAMELCSRPLRDAPTWLPQMRETFADPDHRDHQGTRAQIGGRLARALWSVGEHEHALTTARASADYARAAGDWQVAGSAQWLLVELEALAGVPGAAAGREYGRLLSRVLWQQRLSTLQGAKAALDVERLRRDTQIAQREAAEDPLTGIGNRRALTEALRAAAERFGEVAPDVGHRPWHSLLVIDLDGFKAINDLHGHVLGDEVLRAVAAALRGAARAEDVVVRLGGDEFVVLAQDADEAAGLALADRIAESISALSVPSPAGPITLRASVGVRTTSATIGLAELLDEADRAMYRVKASHAGGTVPTTRADDGLRGA</sequence>
<name>A0ABW1JGF9_9ACTN</name>
<feature type="domain" description="GGDEF" evidence="1">
    <location>
        <begin position="407"/>
        <end position="540"/>
    </location>
</feature>
<dbReference type="Proteomes" id="UP001596189">
    <property type="component" value="Unassembled WGS sequence"/>
</dbReference>
<dbReference type="Pfam" id="PF00990">
    <property type="entry name" value="GGDEF"/>
    <property type="match status" value="1"/>
</dbReference>
<evidence type="ECO:0000259" key="1">
    <source>
        <dbReference type="PROSITE" id="PS50887"/>
    </source>
</evidence>
<dbReference type="Gene3D" id="3.30.70.270">
    <property type="match status" value="1"/>
</dbReference>
<dbReference type="InterPro" id="IPR043128">
    <property type="entry name" value="Rev_trsase/Diguanyl_cyclase"/>
</dbReference>
<keyword evidence="3" id="KW-1185">Reference proteome</keyword>
<reference evidence="3" key="1">
    <citation type="journal article" date="2019" name="Int. J. Syst. Evol. Microbiol.">
        <title>The Global Catalogue of Microorganisms (GCM) 10K type strain sequencing project: providing services to taxonomists for standard genome sequencing and annotation.</title>
        <authorList>
            <consortium name="The Broad Institute Genomics Platform"/>
            <consortium name="The Broad Institute Genome Sequencing Center for Infectious Disease"/>
            <person name="Wu L."/>
            <person name="Ma J."/>
        </authorList>
    </citation>
    <scope>NUCLEOTIDE SEQUENCE [LARGE SCALE GENOMIC DNA]</scope>
    <source>
        <strain evidence="3">KACC 14249</strain>
    </source>
</reference>
<evidence type="ECO:0000313" key="2">
    <source>
        <dbReference type="EMBL" id="MFC6008451.1"/>
    </source>
</evidence>
<dbReference type="PANTHER" id="PTHR45138:SF9">
    <property type="entry name" value="DIGUANYLATE CYCLASE DGCM-RELATED"/>
    <property type="match status" value="1"/>
</dbReference>
<dbReference type="NCBIfam" id="TIGR00254">
    <property type="entry name" value="GGDEF"/>
    <property type="match status" value="1"/>
</dbReference>
<evidence type="ECO:0000313" key="3">
    <source>
        <dbReference type="Proteomes" id="UP001596189"/>
    </source>
</evidence>
<dbReference type="EMBL" id="JBHSRD010000004">
    <property type="protein sequence ID" value="MFC6008451.1"/>
    <property type="molecule type" value="Genomic_DNA"/>
</dbReference>
<dbReference type="SMART" id="SM00267">
    <property type="entry name" value="GGDEF"/>
    <property type="match status" value="1"/>
</dbReference>
<dbReference type="InterPro" id="IPR000160">
    <property type="entry name" value="GGDEF_dom"/>
</dbReference>
<accession>A0ABW1JGF9</accession>